<dbReference type="GO" id="GO:0008273">
    <property type="term" value="F:calcium, potassium:sodium antiporter activity"/>
    <property type="evidence" value="ECO:0007669"/>
    <property type="project" value="TreeGrafter"/>
</dbReference>
<dbReference type="EMBL" id="CP036287">
    <property type="protein sequence ID" value="QDU69654.1"/>
    <property type="molecule type" value="Genomic_DNA"/>
</dbReference>
<evidence type="ECO:0000256" key="4">
    <source>
        <dbReference type="ARBA" id="ARBA00023136"/>
    </source>
</evidence>
<evidence type="ECO:0000256" key="5">
    <source>
        <dbReference type="SAM" id="Phobius"/>
    </source>
</evidence>
<dbReference type="Proteomes" id="UP000316921">
    <property type="component" value="Chromosome"/>
</dbReference>
<sequence>MRAKDGTAGPTGLAVPPSFGACFDGQLRGVAHEATTGPYPAPPTPHDRKHRRHPRIASMIVSVALVLVGLALLVLGGEVLIRAASRIADLAGVSPAVVGLTVVAAGTSMPELVVSLRGSLGGSDAIAVGNVIGSNSFNIGVILGVCALVAPLKITGRTVRLEWPLMLLAAFQLYLLSRDGRIDRLEGTFFLVAFVAFVAFSLKIAHSDMDPGERSQFAAAGVPGPRRRPRALGYSGLNAALGCGLLAGGAELLVVGATDLARSVGATEEVISLTIVAAGTSLPELFASIAATRQGRADVAISNVIGSNIFNVLAIVGVAATVRPLSVSAELIARDCPWMLGLSVLLLPLMRSGYRISRGEGLLLLGAYGLYLEILLKS</sequence>
<feature type="transmembrane region" description="Helical" evidence="5">
    <location>
        <begin position="331"/>
        <end position="349"/>
    </location>
</feature>
<dbReference type="PROSITE" id="PS51257">
    <property type="entry name" value="PROKAR_LIPOPROTEIN"/>
    <property type="match status" value="1"/>
</dbReference>
<protein>
    <submittedName>
        <fullName evidence="7">Inner membrane protein YrbG</fullName>
    </submittedName>
</protein>
<feature type="transmembrane region" description="Helical" evidence="5">
    <location>
        <begin position="304"/>
        <end position="325"/>
    </location>
</feature>
<name>A0A518BRP7_9BACT</name>
<evidence type="ECO:0000256" key="1">
    <source>
        <dbReference type="ARBA" id="ARBA00004141"/>
    </source>
</evidence>
<keyword evidence="2 5" id="KW-0812">Transmembrane</keyword>
<feature type="transmembrane region" description="Helical" evidence="5">
    <location>
        <begin position="236"/>
        <end position="258"/>
    </location>
</feature>
<dbReference type="KEGG" id="pbap:Pla133_47750"/>
<feature type="transmembrane region" description="Helical" evidence="5">
    <location>
        <begin position="126"/>
        <end position="149"/>
    </location>
</feature>
<evidence type="ECO:0000313" key="8">
    <source>
        <dbReference type="Proteomes" id="UP000316921"/>
    </source>
</evidence>
<feature type="transmembrane region" description="Helical" evidence="5">
    <location>
        <begin position="161"/>
        <end position="177"/>
    </location>
</feature>
<keyword evidence="8" id="KW-1185">Reference proteome</keyword>
<feature type="transmembrane region" description="Helical" evidence="5">
    <location>
        <begin position="87"/>
        <end position="106"/>
    </location>
</feature>
<accession>A0A518BRP7</accession>
<evidence type="ECO:0000256" key="2">
    <source>
        <dbReference type="ARBA" id="ARBA00022692"/>
    </source>
</evidence>
<dbReference type="NCBIfam" id="TIGR00367">
    <property type="entry name" value="calcium/sodium antiporter"/>
    <property type="match status" value="1"/>
</dbReference>
<comment type="subcellular location">
    <subcellularLocation>
        <location evidence="1">Membrane</location>
        <topology evidence="1">Multi-pass membrane protein</topology>
    </subcellularLocation>
</comment>
<evidence type="ECO:0000313" key="7">
    <source>
        <dbReference type="EMBL" id="QDU69654.1"/>
    </source>
</evidence>
<evidence type="ECO:0000259" key="6">
    <source>
        <dbReference type="Pfam" id="PF01699"/>
    </source>
</evidence>
<dbReference type="GO" id="GO:0005886">
    <property type="term" value="C:plasma membrane"/>
    <property type="evidence" value="ECO:0007669"/>
    <property type="project" value="TreeGrafter"/>
</dbReference>
<proteinExistence type="predicted"/>
<dbReference type="InterPro" id="IPR004837">
    <property type="entry name" value="NaCa_Exmemb"/>
</dbReference>
<feature type="transmembrane region" description="Helical" evidence="5">
    <location>
        <begin position="56"/>
        <end position="75"/>
    </location>
</feature>
<gene>
    <name evidence="7" type="primary">yrbG_2</name>
    <name evidence="7" type="ORF">Pla133_47750</name>
</gene>
<dbReference type="Pfam" id="PF01699">
    <property type="entry name" value="Na_Ca_ex"/>
    <property type="match status" value="2"/>
</dbReference>
<dbReference type="InterPro" id="IPR004481">
    <property type="entry name" value="K/Na/Ca-exchanger"/>
</dbReference>
<dbReference type="PANTHER" id="PTHR10846:SF8">
    <property type="entry name" value="INNER MEMBRANE PROTEIN YRBG"/>
    <property type="match status" value="1"/>
</dbReference>
<organism evidence="7 8">
    <name type="scientific">Engelhardtia mirabilis</name>
    <dbReference type="NCBI Taxonomy" id="2528011"/>
    <lineage>
        <taxon>Bacteria</taxon>
        <taxon>Pseudomonadati</taxon>
        <taxon>Planctomycetota</taxon>
        <taxon>Planctomycetia</taxon>
        <taxon>Planctomycetia incertae sedis</taxon>
        <taxon>Engelhardtia</taxon>
    </lineage>
</organism>
<dbReference type="GO" id="GO:0006874">
    <property type="term" value="P:intracellular calcium ion homeostasis"/>
    <property type="evidence" value="ECO:0007669"/>
    <property type="project" value="TreeGrafter"/>
</dbReference>
<evidence type="ECO:0000256" key="3">
    <source>
        <dbReference type="ARBA" id="ARBA00022989"/>
    </source>
</evidence>
<dbReference type="GO" id="GO:0005262">
    <property type="term" value="F:calcium channel activity"/>
    <property type="evidence" value="ECO:0007669"/>
    <property type="project" value="TreeGrafter"/>
</dbReference>
<reference evidence="7 8" key="1">
    <citation type="submission" date="2019-02" db="EMBL/GenBank/DDBJ databases">
        <title>Deep-cultivation of Planctomycetes and their phenomic and genomic characterization uncovers novel biology.</title>
        <authorList>
            <person name="Wiegand S."/>
            <person name="Jogler M."/>
            <person name="Boedeker C."/>
            <person name="Pinto D."/>
            <person name="Vollmers J."/>
            <person name="Rivas-Marin E."/>
            <person name="Kohn T."/>
            <person name="Peeters S.H."/>
            <person name="Heuer A."/>
            <person name="Rast P."/>
            <person name="Oberbeckmann S."/>
            <person name="Bunk B."/>
            <person name="Jeske O."/>
            <person name="Meyerdierks A."/>
            <person name="Storesund J.E."/>
            <person name="Kallscheuer N."/>
            <person name="Luecker S."/>
            <person name="Lage O.M."/>
            <person name="Pohl T."/>
            <person name="Merkel B.J."/>
            <person name="Hornburger P."/>
            <person name="Mueller R.-W."/>
            <person name="Bruemmer F."/>
            <person name="Labrenz M."/>
            <person name="Spormann A.M."/>
            <person name="Op den Camp H."/>
            <person name="Overmann J."/>
            <person name="Amann R."/>
            <person name="Jetten M.S.M."/>
            <person name="Mascher T."/>
            <person name="Medema M.H."/>
            <person name="Devos D.P."/>
            <person name="Kaster A.-K."/>
            <person name="Ovreas L."/>
            <person name="Rohde M."/>
            <person name="Galperin M.Y."/>
            <person name="Jogler C."/>
        </authorList>
    </citation>
    <scope>NUCLEOTIDE SEQUENCE [LARGE SCALE GENOMIC DNA]</scope>
    <source>
        <strain evidence="7 8">Pla133</strain>
    </source>
</reference>
<feature type="domain" description="Sodium/calcium exchanger membrane region" evidence="6">
    <location>
        <begin position="62"/>
        <end position="202"/>
    </location>
</feature>
<feature type="transmembrane region" description="Helical" evidence="5">
    <location>
        <begin position="270"/>
        <end position="292"/>
    </location>
</feature>
<dbReference type="PANTHER" id="PTHR10846">
    <property type="entry name" value="SODIUM/POTASSIUM/CALCIUM EXCHANGER"/>
    <property type="match status" value="1"/>
</dbReference>
<dbReference type="Gene3D" id="1.20.1420.30">
    <property type="entry name" value="NCX, central ion-binding region"/>
    <property type="match status" value="1"/>
</dbReference>
<keyword evidence="3 5" id="KW-1133">Transmembrane helix</keyword>
<keyword evidence="4 5" id="KW-0472">Membrane</keyword>
<dbReference type="InterPro" id="IPR044880">
    <property type="entry name" value="NCX_ion-bd_dom_sf"/>
</dbReference>
<feature type="domain" description="Sodium/calcium exchanger membrane region" evidence="6">
    <location>
        <begin position="240"/>
        <end position="375"/>
    </location>
</feature>
<feature type="transmembrane region" description="Helical" evidence="5">
    <location>
        <begin position="189"/>
        <end position="205"/>
    </location>
</feature>
<dbReference type="AlphaFoldDB" id="A0A518BRP7"/>